<comment type="similarity">
    <text evidence="2 7">Belongs to the FPP/GGPP synthase family.</text>
</comment>
<protein>
    <submittedName>
        <fullName evidence="8">Polyprenyl synthetase family protein</fullName>
    </submittedName>
</protein>
<comment type="cofactor">
    <cofactor evidence="1">
        <name>Mg(2+)</name>
        <dbReference type="ChEBI" id="CHEBI:18420"/>
    </cofactor>
</comment>
<dbReference type="InterPro" id="IPR033749">
    <property type="entry name" value="Polyprenyl_synt_CS"/>
</dbReference>
<keyword evidence="4" id="KW-0479">Metal-binding</keyword>
<dbReference type="Proteomes" id="UP000603545">
    <property type="component" value="Unassembled WGS sequence"/>
</dbReference>
<dbReference type="GO" id="GO:0046872">
    <property type="term" value="F:metal ion binding"/>
    <property type="evidence" value="ECO:0007669"/>
    <property type="project" value="UniProtKB-KW"/>
</dbReference>
<reference evidence="8 9" key="1">
    <citation type="submission" date="2020-08" db="EMBL/GenBank/DDBJ databases">
        <title>Bridging the membrane lipid divide: bacteria of the FCB group superphylum have the potential to synthesize archaeal ether lipids.</title>
        <authorList>
            <person name="Villanueva L."/>
            <person name="Von Meijenfeldt F.A.B."/>
            <person name="Westbye A.B."/>
            <person name="Yadav S."/>
            <person name="Hopmans E.C."/>
            <person name="Dutilh B.E."/>
            <person name="Sinninghe Damste J.S."/>
        </authorList>
    </citation>
    <scope>NUCLEOTIDE SEQUENCE [LARGE SCALE GENOMIC DNA]</scope>
    <source>
        <strain evidence="8">NIOZ-UU82</strain>
    </source>
</reference>
<dbReference type="SFLD" id="SFLDS00005">
    <property type="entry name" value="Isoprenoid_Synthase_Type_I"/>
    <property type="match status" value="1"/>
</dbReference>
<evidence type="ECO:0000256" key="3">
    <source>
        <dbReference type="ARBA" id="ARBA00022679"/>
    </source>
</evidence>
<comment type="caution">
    <text evidence="8">The sequence shown here is derived from an EMBL/GenBank/DDBJ whole genome shotgun (WGS) entry which is preliminary data.</text>
</comment>
<dbReference type="SUPFAM" id="SSF48576">
    <property type="entry name" value="Terpenoid synthases"/>
    <property type="match status" value="1"/>
</dbReference>
<accession>A0A8J6N6R5</accession>
<dbReference type="PANTHER" id="PTHR43281">
    <property type="entry name" value="FARNESYL DIPHOSPHATE SYNTHASE"/>
    <property type="match status" value="1"/>
</dbReference>
<dbReference type="PROSITE" id="PS00444">
    <property type="entry name" value="POLYPRENYL_SYNTHASE_2"/>
    <property type="match status" value="1"/>
</dbReference>
<gene>
    <name evidence="8" type="ORF">H8E80_09880</name>
</gene>
<keyword evidence="6" id="KW-0414">Isoprene biosynthesis</keyword>
<dbReference type="NCBIfam" id="NF045485">
    <property type="entry name" value="FPPsyn"/>
    <property type="match status" value="1"/>
</dbReference>
<dbReference type="EMBL" id="JACNLL010000096">
    <property type="protein sequence ID" value="MBC8200330.1"/>
    <property type="molecule type" value="Genomic_DNA"/>
</dbReference>
<dbReference type="GO" id="GO:0005737">
    <property type="term" value="C:cytoplasm"/>
    <property type="evidence" value="ECO:0007669"/>
    <property type="project" value="UniProtKB-ARBA"/>
</dbReference>
<proteinExistence type="inferred from homology"/>
<dbReference type="Pfam" id="PF00348">
    <property type="entry name" value="polyprenyl_synt"/>
    <property type="match status" value="1"/>
</dbReference>
<dbReference type="InterPro" id="IPR008949">
    <property type="entry name" value="Isoprenoid_synthase_dom_sf"/>
</dbReference>
<evidence type="ECO:0000313" key="8">
    <source>
        <dbReference type="EMBL" id="MBC8200330.1"/>
    </source>
</evidence>
<dbReference type="FunFam" id="1.10.600.10:FF:000001">
    <property type="entry name" value="Geranylgeranyl diphosphate synthase"/>
    <property type="match status" value="1"/>
</dbReference>
<evidence type="ECO:0000256" key="7">
    <source>
        <dbReference type="RuleBase" id="RU004466"/>
    </source>
</evidence>
<dbReference type="InterPro" id="IPR053378">
    <property type="entry name" value="Prenyl_diphosphate_synthase"/>
</dbReference>
<dbReference type="SFLD" id="SFLDG01017">
    <property type="entry name" value="Polyprenyl_Transferase_Like"/>
    <property type="match status" value="1"/>
</dbReference>
<evidence type="ECO:0000256" key="6">
    <source>
        <dbReference type="ARBA" id="ARBA00023229"/>
    </source>
</evidence>
<dbReference type="InterPro" id="IPR000092">
    <property type="entry name" value="Polyprenyl_synt"/>
</dbReference>
<evidence type="ECO:0000256" key="1">
    <source>
        <dbReference type="ARBA" id="ARBA00001946"/>
    </source>
</evidence>
<dbReference type="Gene3D" id="1.10.600.10">
    <property type="entry name" value="Farnesyl Diphosphate Synthase"/>
    <property type="match status" value="1"/>
</dbReference>
<dbReference type="PANTHER" id="PTHR43281:SF1">
    <property type="entry name" value="FARNESYL DIPHOSPHATE SYNTHASE"/>
    <property type="match status" value="1"/>
</dbReference>
<organism evidence="8 9">
    <name type="scientific">Candidatus Desulfaltia bathyphila</name>
    <dbReference type="NCBI Taxonomy" id="2841697"/>
    <lineage>
        <taxon>Bacteria</taxon>
        <taxon>Pseudomonadati</taxon>
        <taxon>Thermodesulfobacteriota</taxon>
        <taxon>Desulfobacteria</taxon>
        <taxon>Desulfobacterales</taxon>
        <taxon>Desulfobacterales incertae sedis</taxon>
        <taxon>Candidatus Desulfaltia</taxon>
    </lineage>
</organism>
<dbReference type="GO" id="GO:0016114">
    <property type="term" value="P:terpenoid biosynthetic process"/>
    <property type="evidence" value="ECO:0007669"/>
    <property type="project" value="UniProtKB-ARBA"/>
</dbReference>
<dbReference type="GO" id="GO:0004659">
    <property type="term" value="F:prenyltransferase activity"/>
    <property type="evidence" value="ECO:0007669"/>
    <property type="project" value="InterPro"/>
</dbReference>
<sequence>MFDLNSYLVSKSNYINNSLNEILRDRLSSSRIVSAMKYSLMAGGKRIRPVLCIAATEAVGGKADDVLPAACAIEMIHTYSLIHDDLPAIDNDGFRRGKPTCHIAFDEATAILAGDALLTLAFQILSSIELKNEHYALKWLSVVHAISRAAGYQEMIEGQMRDISSEGIMLTLNELEEMHSLKTGAIIEASIYCGAIIGNGGIEQMRQLEIYAKNIGLAFQVTDDILNVEGDPKIMGKAVGTDKNRKKSTYPSIMGINKSREFAEKLAGNALQSLDGFDNRSDPLRAIAGYIIKRKR</sequence>
<keyword evidence="3 7" id="KW-0808">Transferase</keyword>
<name>A0A8J6N6R5_9BACT</name>
<dbReference type="AlphaFoldDB" id="A0A8J6N6R5"/>
<keyword evidence="5" id="KW-0460">Magnesium</keyword>
<evidence type="ECO:0000313" key="9">
    <source>
        <dbReference type="Proteomes" id="UP000603545"/>
    </source>
</evidence>
<dbReference type="PROSITE" id="PS00723">
    <property type="entry name" value="POLYPRENYL_SYNTHASE_1"/>
    <property type="match status" value="1"/>
</dbReference>
<evidence type="ECO:0000256" key="2">
    <source>
        <dbReference type="ARBA" id="ARBA00006706"/>
    </source>
</evidence>
<evidence type="ECO:0000256" key="4">
    <source>
        <dbReference type="ARBA" id="ARBA00022723"/>
    </source>
</evidence>
<dbReference type="CDD" id="cd00685">
    <property type="entry name" value="Trans_IPPS_HT"/>
    <property type="match status" value="1"/>
</dbReference>
<evidence type="ECO:0000256" key="5">
    <source>
        <dbReference type="ARBA" id="ARBA00022842"/>
    </source>
</evidence>